<dbReference type="Proteomes" id="UP000198925">
    <property type="component" value="Unassembled WGS sequence"/>
</dbReference>
<evidence type="ECO:0000313" key="1">
    <source>
        <dbReference type="EMBL" id="SDC54818.1"/>
    </source>
</evidence>
<gene>
    <name evidence="1" type="ORF">SAMN04487779_10011219</name>
</gene>
<dbReference type="Gene3D" id="1.20.910.10">
    <property type="entry name" value="Heme oxygenase-like"/>
    <property type="match status" value="1"/>
</dbReference>
<dbReference type="SUPFAM" id="SSF48613">
    <property type="entry name" value="Heme oxygenase-like"/>
    <property type="match status" value="1"/>
</dbReference>
<accession>A0A1G6MGT7</accession>
<proteinExistence type="predicted"/>
<dbReference type="SMART" id="SM01236">
    <property type="entry name" value="Haem_oxygenase_2"/>
    <property type="match status" value="1"/>
</dbReference>
<dbReference type="InterPro" id="IPR016084">
    <property type="entry name" value="Haem_Oase-like_multi-hlx"/>
</dbReference>
<dbReference type="RefSeq" id="WP_090661392.1">
    <property type="nucleotide sequence ID" value="NZ_FMZX01000001.1"/>
</dbReference>
<reference evidence="1 2" key="1">
    <citation type="submission" date="2016-10" db="EMBL/GenBank/DDBJ databases">
        <authorList>
            <person name="de Groot N.N."/>
        </authorList>
    </citation>
    <scope>NUCLEOTIDE SEQUENCE [LARGE SCALE GENOMIC DNA]</scope>
    <source>
        <strain evidence="1 2">CPCC 100156</strain>
    </source>
</reference>
<protein>
    <submittedName>
        <fullName evidence="1">Iron-containing redox enzyme</fullName>
    </submittedName>
</protein>
<organism evidence="1 2">
    <name type="scientific">Belnapia rosea</name>
    <dbReference type="NCBI Taxonomy" id="938405"/>
    <lineage>
        <taxon>Bacteria</taxon>
        <taxon>Pseudomonadati</taxon>
        <taxon>Pseudomonadota</taxon>
        <taxon>Alphaproteobacteria</taxon>
        <taxon>Acetobacterales</taxon>
        <taxon>Roseomonadaceae</taxon>
        <taxon>Belnapia</taxon>
    </lineage>
</organism>
<evidence type="ECO:0000313" key="2">
    <source>
        <dbReference type="Proteomes" id="UP000198925"/>
    </source>
</evidence>
<sequence>MPEGSLYPITTPEDAAQDRLQRRLSGLNRRRFTPALPDSDWDQDREEMSVLEREEARYLEVRRAAVAARAAEAPTDPDGFIAWFEALDRTGPGQGDPLFPWLAGQASMEEMRWFLTQEVAGEAGFEDLAALTQVRMPQRPKLEIARNYWDEMGRGNPKGMHGPLLDTLAHRLGLEPRIETTVWEALALANVMAGLAANRRYAYHSVGALGVIEQTAPGRSAMVARGLKRLKVPAGDRHYFDLHAILDVKHSLAWNAEAIRPLVAEDPRYATAMAEGALMRLECGAACFARYRQALRLPF</sequence>
<dbReference type="STRING" id="938405.SAMN02927895_03732"/>
<dbReference type="Pfam" id="PF14518">
    <property type="entry name" value="Haem_oxygenas_2"/>
    <property type="match status" value="1"/>
</dbReference>
<dbReference type="AlphaFoldDB" id="A0A1G6MGT7"/>
<keyword evidence="2" id="KW-1185">Reference proteome</keyword>
<dbReference type="EMBL" id="FMZX01000001">
    <property type="protein sequence ID" value="SDC54818.1"/>
    <property type="molecule type" value="Genomic_DNA"/>
</dbReference>
<name>A0A1G6MGT7_9PROT</name>